<name>A0A177THS2_9BASI</name>
<evidence type="ECO:0000256" key="1">
    <source>
        <dbReference type="SAM" id="MobiDB-lite"/>
    </source>
</evidence>
<sequence>MTHSGKVTVLAAFPWPERGQLSEAQYAYLFHAAQKHGFRNPGAYQEWWERNYHKSSLDCALIPIFRRTLAGLAWKGLHPNESIFVELTVAYSCLEDWAGIGLAELVFVASENMRMGARLQLASMLINGEADAELEEKSADLLWSILRPGSELPSPPIEATLQASQRLEEGASSTSAAKAGPSNEQEDNAKSERSIGNNTASSSSSSLPKSDTTLRLGQDNACTRNKPELPPLPSPHAHDPTFEAGISFLDWRDPARTPPCLLETDECPIVRLTMYLPNDDNANVEQKAARERRVTRNRSFSSSTSIDASSEASDLPDSGGVHARAVPVTRYEDDEGAGGSGSQKSTPPLRSSPKRRLRAEMTDDDEEGRHDAGEGGKPVTSKRLRRHTQQERERSDDEQLSARNFPLLRLTCESRR</sequence>
<accession>A0A177THS2</accession>
<gene>
    <name evidence="2" type="ORF">A4X13_0g5161</name>
</gene>
<evidence type="ECO:0000313" key="3">
    <source>
        <dbReference type="Proteomes" id="UP000077521"/>
    </source>
</evidence>
<dbReference type="EMBL" id="LWDF02000380">
    <property type="protein sequence ID" value="KAE8249578.1"/>
    <property type="molecule type" value="Genomic_DNA"/>
</dbReference>
<feature type="region of interest" description="Disordered" evidence="1">
    <location>
        <begin position="283"/>
        <end position="416"/>
    </location>
</feature>
<feature type="region of interest" description="Disordered" evidence="1">
    <location>
        <begin position="164"/>
        <end position="241"/>
    </location>
</feature>
<keyword evidence="3" id="KW-1185">Reference proteome</keyword>
<protein>
    <submittedName>
        <fullName evidence="2">Uncharacterized protein</fullName>
    </submittedName>
</protein>
<evidence type="ECO:0000313" key="2">
    <source>
        <dbReference type="EMBL" id="KAE8249578.1"/>
    </source>
</evidence>
<organism evidence="2 3">
    <name type="scientific">Tilletia indica</name>
    <dbReference type="NCBI Taxonomy" id="43049"/>
    <lineage>
        <taxon>Eukaryota</taxon>
        <taxon>Fungi</taxon>
        <taxon>Dikarya</taxon>
        <taxon>Basidiomycota</taxon>
        <taxon>Ustilaginomycotina</taxon>
        <taxon>Exobasidiomycetes</taxon>
        <taxon>Tilletiales</taxon>
        <taxon>Tilletiaceae</taxon>
        <taxon>Tilletia</taxon>
    </lineage>
</organism>
<dbReference type="AlphaFoldDB" id="A0A177THS2"/>
<proteinExistence type="predicted"/>
<feature type="compositionally biased region" description="Basic and acidic residues" evidence="1">
    <location>
        <begin position="388"/>
        <end position="397"/>
    </location>
</feature>
<feature type="compositionally biased region" description="Polar residues" evidence="1">
    <location>
        <begin position="164"/>
        <end position="176"/>
    </location>
</feature>
<reference evidence="2" key="2">
    <citation type="journal article" date="2019" name="IMA Fungus">
        <title>Genome sequencing and comparison of five Tilletia species to identify candidate genes for the detection of regulated species infecting wheat.</title>
        <authorList>
            <person name="Nguyen H.D.T."/>
            <person name="Sultana T."/>
            <person name="Kesanakurti P."/>
            <person name="Hambleton S."/>
        </authorList>
    </citation>
    <scope>NUCLEOTIDE SEQUENCE</scope>
    <source>
        <strain evidence="2">DAOMC 236416</strain>
    </source>
</reference>
<dbReference type="Proteomes" id="UP000077521">
    <property type="component" value="Unassembled WGS sequence"/>
</dbReference>
<reference evidence="2" key="1">
    <citation type="submission" date="2016-04" db="EMBL/GenBank/DDBJ databases">
        <authorList>
            <person name="Nguyen H.D."/>
            <person name="Samba Siva P."/>
            <person name="Cullis J."/>
            <person name="Levesque C.A."/>
            <person name="Hambleton S."/>
        </authorList>
    </citation>
    <scope>NUCLEOTIDE SEQUENCE</scope>
    <source>
        <strain evidence="2">DAOMC 236416</strain>
    </source>
</reference>
<comment type="caution">
    <text evidence="2">The sequence shown here is derived from an EMBL/GenBank/DDBJ whole genome shotgun (WGS) entry which is preliminary data.</text>
</comment>
<feature type="compositionally biased region" description="Polar residues" evidence="1">
    <location>
        <begin position="207"/>
        <end position="223"/>
    </location>
</feature>
<feature type="compositionally biased region" description="Low complexity" evidence="1">
    <location>
        <begin position="299"/>
        <end position="313"/>
    </location>
</feature>